<keyword evidence="1" id="KW-0732">Signal</keyword>
<evidence type="ECO:0000313" key="2">
    <source>
        <dbReference type="EMBL" id="USW49594.1"/>
    </source>
</evidence>
<keyword evidence="3" id="KW-1185">Reference proteome</keyword>
<protein>
    <submittedName>
        <fullName evidence="2">Uncharacterized protein</fullName>
    </submittedName>
</protein>
<dbReference type="EMBL" id="CP099419">
    <property type="protein sequence ID" value="USW49594.1"/>
    <property type="molecule type" value="Genomic_DNA"/>
</dbReference>
<organism evidence="2 3">
    <name type="scientific">Septoria linicola</name>
    <dbReference type="NCBI Taxonomy" id="215465"/>
    <lineage>
        <taxon>Eukaryota</taxon>
        <taxon>Fungi</taxon>
        <taxon>Dikarya</taxon>
        <taxon>Ascomycota</taxon>
        <taxon>Pezizomycotina</taxon>
        <taxon>Dothideomycetes</taxon>
        <taxon>Dothideomycetidae</taxon>
        <taxon>Mycosphaerellales</taxon>
        <taxon>Mycosphaerellaceae</taxon>
        <taxon>Septoria</taxon>
    </lineage>
</organism>
<dbReference type="AlphaFoldDB" id="A0A9Q9AHP4"/>
<accession>A0A9Q9AHP4</accession>
<proteinExistence type="predicted"/>
<evidence type="ECO:0000313" key="3">
    <source>
        <dbReference type="Proteomes" id="UP001056384"/>
    </source>
</evidence>
<sequence>MHFPQALLLSAAFSSLVSALPQRGYENKFCSTVTGLVKKEKCQSAATAYCSSYLNIATPTVYVTKTSTKYGQPTTVYKTGATKTVPGATITATETTFTTPVTEVITTEISTVSEGLTTTTITNTISTPTFPAGFTCTAAAVAQGPVERILQERSQPKPLPKPKALDSYKDHKAISSACGCLAIPTPDAKVTKTKTATVTARSTTTVHKKVTVTQGTTQTITQTESAPEVTSFTTTVSFTTVPSSTVTETVETRVPGTEEISPVFRIRTSSPDLPDADGGLLGNGATFSRSREGDLFRLTDTCQLLNVTSGSVQVAHQFRRENEVPAPVRFTDASSAVAPISCLVNTATNELTCLSNTNNMTAPGDFSRGPSTNQVCTGQYRAQGTNGLNDPGSNFETNRWRLGDEAVPANRDGTSPWQCSESTFTIERVDEGSSGFNRARRVKRGALGTTKSISARY</sequence>
<feature type="signal peptide" evidence="1">
    <location>
        <begin position="1"/>
        <end position="19"/>
    </location>
</feature>
<dbReference type="Proteomes" id="UP001056384">
    <property type="component" value="Chromosome 2"/>
</dbReference>
<name>A0A9Q9AHP4_9PEZI</name>
<feature type="chain" id="PRO_5040268918" evidence="1">
    <location>
        <begin position="20"/>
        <end position="457"/>
    </location>
</feature>
<reference evidence="2" key="1">
    <citation type="submission" date="2022-06" db="EMBL/GenBank/DDBJ databases">
        <title>Complete genome sequences of two strains of the flax pathogen Septoria linicola.</title>
        <authorList>
            <person name="Lapalu N."/>
            <person name="Simon A."/>
            <person name="Demenou B."/>
            <person name="Paumier D."/>
            <person name="Guillot M.-P."/>
            <person name="Gout L."/>
            <person name="Valade R."/>
        </authorList>
    </citation>
    <scope>NUCLEOTIDE SEQUENCE</scope>
    <source>
        <strain evidence="2">SE15195</strain>
    </source>
</reference>
<evidence type="ECO:0000256" key="1">
    <source>
        <dbReference type="SAM" id="SignalP"/>
    </source>
</evidence>
<gene>
    <name evidence="2" type="ORF">Slin15195_G029130</name>
</gene>